<dbReference type="Pfam" id="PF07676">
    <property type="entry name" value="PD40"/>
    <property type="match status" value="2"/>
</dbReference>
<evidence type="ECO:0000256" key="1">
    <source>
        <dbReference type="ARBA" id="ARBA00010040"/>
    </source>
</evidence>
<dbReference type="PANTHER" id="PTHR42776:SF13">
    <property type="entry name" value="DIPEPTIDYL-PEPTIDASE 5"/>
    <property type="match status" value="1"/>
</dbReference>
<keyword evidence="8" id="KW-1133">Transmembrane helix</keyword>
<keyword evidence="5" id="KW-0720">Serine protease</keyword>
<sequence>MRRKGRLITLLTHQRPMSHTSQWPRSLQVIRRIGCSNFLPSFHPYGSYLSSFAFVMRAALALLAVFVSLVLAEVHPLRPIDLVSFHKVSSPVPSLDGRHALFTASRYNPTENETKKALWLLNLEDNSVVNLGGNVVGDPIWLGNGVIAGIGSGSGSQQVWFADVSQLLNDTSLRDKPEFHQLTDYPIDIANLKFHVNTSTLAFTAEVYEDGSLETARKKIEEEKNRHYSAVVYDQLFVRHWDVYVHPERHNNLFVVKLKVDGSSVSLDGNATNLMAGEGLETPVPPFGDASNFAFSHDGKQIAFATRAPKRSVAWNTNVDIYTVPTDGSEKPMSLSGKNKGADTFPVYSPDGKYLVWLQMRTPQYEADKNQIVLYDRETGKVRNLASKWDRSAESLAWTADSHHLILTAQDHGHVKIFKLSIKSRKVKPIVEQHTNEGLSVVGDTLFFEQNSAVAPAEIYTLDLSEKSAQPTQRTWFNNDLLLQTLLSDPEEFWFRGATGDSVMGWLFKPVTFHSQARYPLAFLIHGGPEGAWNDGWSYRWNPQIFTGAGYAVVVINFHGSTGYGPDFTKSILKHWGGRPYHDLMRGLDFALENFPFIDSKRVAALGASYGGYMINWINGHTNRFKCLVNHDGTFNTLSSYYATDELYFMESEFGGPPFPQGRKSKPNRIYEKWNPAAFVHKWSTPTLVIHGEKDYRLPVTEGLSTFTALQRRGVPSRLVYFPDENHWVLKPGNSLKWHAEVLGWLDRWVGSGQHITAESLDNEPELDEWIDEMEQEDDQQQLPDQSPLVLQNDERTMIVE</sequence>
<dbReference type="OrthoDB" id="416344at2759"/>
<dbReference type="SUPFAM" id="SSF53474">
    <property type="entry name" value="alpha/beta-Hydrolases"/>
    <property type="match status" value="1"/>
</dbReference>
<evidence type="ECO:0000313" key="10">
    <source>
        <dbReference type="EMBL" id="KNC97558.1"/>
    </source>
</evidence>
<dbReference type="FunCoup" id="A0A0L0HA60">
    <property type="interactions" value="18"/>
</dbReference>
<dbReference type="GO" id="GO:0006508">
    <property type="term" value="P:proteolysis"/>
    <property type="evidence" value="ECO:0007669"/>
    <property type="project" value="UniProtKB-KW"/>
</dbReference>
<dbReference type="InterPro" id="IPR011659">
    <property type="entry name" value="WD40"/>
</dbReference>
<dbReference type="SUPFAM" id="SSF82171">
    <property type="entry name" value="DPP6 N-terminal domain-like"/>
    <property type="match status" value="1"/>
</dbReference>
<evidence type="ECO:0000256" key="4">
    <source>
        <dbReference type="ARBA" id="ARBA00022801"/>
    </source>
</evidence>
<evidence type="ECO:0000256" key="8">
    <source>
        <dbReference type="SAM" id="Phobius"/>
    </source>
</evidence>
<keyword evidence="3" id="KW-0732">Signal</keyword>
<dbReference type="RefSeq" id="XP_016605598.1">
    <property type="nucleotide sequence ID" value="XM_016755207.1"/>
</dbReference>
<dbReference type="PANTHER" id="PTHR42776">
    <property type="entry name" value="SERINE PEPTIDASE S9 FAMILY MEMBER"/>
    <property type="match status" value="1"/>
</dbReference>
<gene>
    <name evidence="10" type="ORF">SPPG_07031</name>
</gene>
<dbReference type="InterPro" id="IPR001375">
    <property type="entry name" value="Peptidase_S9_cat"/>
</dbReference>
<dbReference type="EMBL" id="KQ257463">
    <property type="protein sequence ID" value="KNC97558.1"/>
    <property type="molecule type" value="Genomic_DNA"/>
</dbReference>
<keyword evidence="8" id="KW-0812">Transmembrane</keyword>
<dbReference type="FunFam" id="3.40.50.1820:FF:000028">
    <property type="entry name" value="S9 family peptidase"/>
    <property type="match status" value="1"/>
</dbReference>
<dbReference type="STRING" id="645134.A0A0L0HA60"/>
<dbReference type="Proteomes" id="UP000053201">
    <property type="component" value="Unassembled WGS sequence"/>
</dbReference>
<dbReference type="OMA" id="YPVRYWD"/>
<name>A0A0L0HA60_SPIPD</name>
<reference evidence="10 11" key="1">
    <citation type="submission" date="2009-08" db="EMBL/GenBank/DDBJ databases">
        <title>The Genome Sequence of Spizellomyces punctatus strain DAOM BR117.</title>
        <authorList>
            <consortium name="The Broad Institute Genome Sequencing Platform"/>
            <person name="Russ C."/>
            <person name="Cuomo C."/>
            <person name="Shea T."/>
            <person name="Young S.K."/>
            <person name="Zeng Q."/>
            <person name="Koehrsen M."/>
            <person name="Haas B."/>
            <person name="Borodovsky M."/>
            <person name="Guigo R."/>
            <person name="Alvarado L."/>
            <person name="Berlin A."/>
            <person name="Bochicchio J."/>
            <person name="Borenstein D."/>
            <person name="Chapman S."/>
            <person name="Chen Z."/>
            <person name="Engels R."/>
            <person name="Freedman E."/>
            <person name="Gellesch M."/>
            <person name="Goldberg J."/>
            <person name="Griggs A."/>
            <person name="Gujja S."/>
            <person name="Heiman D."/>
            <person name="Hepburn T."/>
            <person name="Howarth C."/>
            <person name="Jen D."/>
            <person name="Larson L."/>
            <person name="Lewis B."/>
            <person name="Mehta T."/>
            <person name="Park D."/>
            <person name="Pearson M."/>
            <person name="Roberts A."/>
            <person name="Saif S."/>
            <person name="Shenoy N."/>
            <person name="Sisk P."/>
            <person name="Stolte C."/>
            <person name="Sykes S."/>
            <person name="Thomson T."/>
            <person name="Walk T."/>
            <person name="White J."/>
            <person name="Yandava C."/>
            <person name="Burger G."/>
            <person name="Gray M.W."/>
            <person name="Holland P.W.H."/>
            <person name="King N."/>
            <person name="Lang F.B.F."/>
            <person name="Roger A.J."/>
            <person name="Ruiz-Trillo I."/>
            <person name="Lander E."/>
            <person name="Nusbaum C."/>
        </authorList>
    </citation>
    <scope>NUCLEOTIDE SEQUENCE [LARGE SCALE GENOMIC DNA]</scope>
    <source>
        <strain evidence="10 11">DAOM BR117</strain>
    </source>
</reference>
<evidence type="ECO:0000256" key="3">
    <source>
        <dbReference type="ARBA" id="ARBA00022729"/>
    </source>
</evidence>
<comment type="similarity">
    <text evidence="1">Belongs to the peptidase S9C family.</text>
</comment>
<dbReference type="VEuPathDB" id="FungiDB:SPPG_07031"/>
<evidence type="ECO:0000256" key="7">
    <source>
        <dbReference type="SAM" id="MobiDB-lite"/>
    </source>
</evidence>
<dbReference type="Gene3D" id="3.40.50.1820">
    <property type="entry name" value="alpha/beta hydrolase"/>
    <property type="match status" value="1"/>
</dbReference>
<dbReference type="Pfam" id="PF00326">
    <property type="entry name" value="Peptidase_S9"/>
    <property type="match status" value="1"/>
</dbReference>
<dbReference type="Gene3D" id="2.120.10.30">
    <property type="entry name" value="TolB, C-terminal domain"/>
    <property type="match status" value="1"/>
</dbReference>
<dbReference type="InterPro" id="IPR011042">
    <property type="entry name" value="6-blade_b-propeller_TolB-like"/>
</dbReference>
<proteinExistence type="inferred from homology"/>
<accession>A0A0L0HA60</accession>
<keyword evidence="2" id="KW-0645">Protease</keyword>
<keyword evidence="8" id="KW-0472">Membrane</keyword>
<evidence type="ECO:0000256" key="5">
    <source>
        <dbReference type="ARBA" id="ARBA00022825"/>
    </source>
</evidence>
<dbReference type="AlphaFoldDB" id="A0A0L0HA60"/>
<evidence type="ECO:0000313" key="11">
    <source>
        <dbReference type="Proteomes" id="UP000053201"/>
    </source>
</evidence>
<evidence type="ECO:0000259" key="9">
    <source>
        <dbReference type="Pfam" id="PF00326"/>
    </source>
</evidence>
<keyword evidence="4" id="KW-0378">Hydrolase</keyword>
<dbReference type="InParanoid" id="A0A0L0HA60"/>
<feature type="domain" description="Peptidase S9 prolyl oligopeptidase catalytic" evidence="9">
    <location>
        <begin position="537"/>
        <end position="752"/>
    </location>
</feature>
<dbReference type="eggNOG" id="KOG2100">
    <property type="taxonomic scope" value="Eukaryota"/>
</dbReference>
<protein>
    <recommendedName>
        <fullName evidence="6">Dipeptidyl-peptidase V</fullName>
    </recommendedName>
</protein>
<evidence type="ECO:0000256" key="6">
    <source>
        <dbReference type="ARBA" id="ARBA00032829"/>
    </source>
</evidence>
<feature type="transmembrane region" description="Helical" evidence="8">
    <location>
        <begin position="48"/>
        <end position="72"/>
    </location>
</feature>
<evidence type="ECO:0000256" key="2">
    <source>
        <dbReference type="ARBA" id="ARBA00022670"/>
    </source>
</evidence>
<keyword evidence="11" id="KW-1185">Reference proteome</keyword>
<dbReference type="InterPro" id="IPR029058">
    <property type="entry name" value="AB_hydrolase_fold"/>
</dbReference>
<dbReference type="GO" id="GO:0004252">
    <property type="term" value="F:serine-type endopeptidase activity"/>
    <property type="evidence" value="ECO:0007669"/>
    <property type="project" value="TreeGrafter"/>
</dbReference>
<feature type="region of interest" description="Disordered" evidence="7">
    <location>
        <begin position="775"/>
        <end position="794"/>
    </location>
</feature>
<organism evidence="10 11">
    <name type="scientific">Spizellomyces punctatus (strain DAOM BR117)</name>
    <dbReference type="NCBI Taxonomy" id="645134"/>
    <lineage>
        <taxon>Eukaryota</taxon>
        <taxon>Fungi</taxon>
        <taxon>Fungi incertae sedis</taxon>
        <taxon>Chytridiomycota</taxon>
        <taxon>Chytridiomycota incertae sedis</taxon>
        <taxon>Chytridiomycetes</taxon>
        <taxon>Spizellomycetales</taxon>
        <taxon>Spizellomycetaceae</taxon>
        <taxon>Spizellomyces</taxon>
    </lineage>
</organism>
<dbReference type="GeneID" id="27690279"/>